<dbReference type="Ensembl" id="ENSSANT00000104147.1">
    <property type="protein sequence ID" value="ENSSANP00000098078.1"/>
    <property type="gene ID" value="ENSSANG00000048264.1"/>
</dbReference>
<keyword evidence="11" id="KW-0862">Zinc</keyword>
<dbReference type="SUPFAM" id="SSF82199">
    <property type="entry name" value="SET domain"/>
    <property type="match status" value="1"/>
</dbReference>
<feature type="region of interest" description="Disordered" evidence="17">
    <location>
        <begin position="335"/>
        <end position="375"/>
    </location>
</feature>
<proteinExistence type="predicted"/>
<dbReference type="InterPro" id="IPR059153">
    <property type="entry name" value="NSD_PHD-1st"/>
</dbReference>
<protein>
    <submittedName>
        <fullName evidence="23">Histone-lysine N-methyltransferase NSD2-like</fullName>
    </submittedName>
</protein>
<keyword evidence="7" id="KW-0949">S-adenosyl-L-methionine</keyword>
<dbReference type="Proteomes" id="UP000472260">
    <property type="component" value="Unassembled WGS sequence"/>
</dbReference>
<dbReference type="Gene3D" id="3.30.40.10">
    <property type="entry name" value="Zinc/RING finger domain, C3HC4 (zinc finger)"/>
    <property type="match status" value="4"/>
</dbReference>
<dbReference type="InterPro" id="IPR050777">
    <property type="entry name" value="SET2_Histone-Lys_MeTrsfase"/>
</dbReference>
<keyword evidence="24" id="KW-1185">Reference proteome</keyword>
<dbReference type="GO" id="GO:0008270">
    <property type="term" value="F:zinc ion binding"/>
    <property type="evidence" value="ECO:0007669"/>
    <property type="project" value="UniProtKB-KW"/>
</dbReference>
<dbReference type="SUPFAM" id="SSF57903">
    <property type="entry name" value="FYVE/PHD zinc finger"/>
    <property type="match status" value="2"/>
</dbReference>
<dbReference type="Pfam" id="PF22908">
    <property type="entry name" value="PHD_NSD"/>
    <property type="match status" value="1"/>
</dbReference>
<accession>A0A671SP83</accession>
<reference evidence="23" key="1">
    <citation type="submission" date="2025-08" db="UniProtKB">
        <authorList>
            <consortium name="Ensembl"/>
        </authorList>
    </citation>
    <scope>IDENTIFICATION</scope>
</reference>
<evidence type="ECO:0000313" key="24">
    <source>
        <dbReference type="Proteomes" id="UP000472260"/>
    </source>
</evidence>
<dbReference type="InterPro" id="IPR046341">
    <property type="entry name" value="SET_dom_sf"/>
</dbReference>
<dbReference type="Pfam" id="PF17982">
    <property type="entry name" value="C5HCH"/>
    <property type="match status" value="1"/>
</dbReference>
<dbReference type="InterPro" id="IPR006560">
    <property type="entry name" value="AWS_dom"/>
</dbReference>
<evidence type="ECO:0000259" key="22">
    <source>
        <dbReference type="PROSITE" id="PS51215"/>
    </source>
</evidence>
<dbReference type="GO" id="GO:0016279">
    <property type="term" value="F:protein-lysine N-methyltransferase activity"/>
    <property type="evidence" value="ECO:0007669"/>
    <property type="project" value="UniProtKB-ARBA"/>
</dbReference>
<keyword evidence="15" id="KW-0539">Nucleus</keyword>
<dbReference type="InterPro" id="IPR000313">
    <property type="entry name" value="PWWP_dom"/>
</dbReference>
<dbReference type="CDD" id="cd19211">
    <property type="entry name" value="SET_NSD2"/>
    <property type="match status" value="1"/>
</dbReference>
<dbReference type="Pfam" id="PF00855">
    <property type="entry name" value="PWWP"/>
    <property type="match status" value="2"/>
</dbReference>
<keyword evidence="12" id="KW-0156">Chromatin regulator</keyword>
<dbReference type="PROSITE" id="PS01359">
    <property type="entry name" value="ZF_PHD_1"/>
    <property type="match status" value="1"/>
</dbReference>
<feature type="domain" description="Post-SET" evidence="21">
    <location>
        <begin position="901"/>
        <end position="917"/>
    </location>
</feature>
<dbReference type="SMART" id="SM00317">
    <property type="entry name" value="SET"/>
    <property type="match status" value="1"/>
</dbReference>
<evidence type="ECO:0000256" key="12">
    <source>
        <dbReference type="ARBA" id="ARBA00022853"/>
    </source>
</evidence>
<organism evidence="23 24">
    <name type="scientific">Sinocyclocheilus anshuiensis</name>
    <dbReference type="NCBI Taxonomy" id="1608454"/>
    <lineage>
        <taxon>Eukaryota</taxon>
        <taxon>Metazoa</taxon>
        <taxon>Chordata</taxon>
        <taxon>Craniata</taxon>
        <taxon>Vertebrata</taxon>
        <taxon>Euteleostomi</taxon>
        <taxon>Actinopterygii</taxon>
        <taxon>Neopterygii</taxon>
        <taxon>Teleostei</taxon>
        <taxon>Ostariophysi</taxon>
        <taxon>Cypriniformes</taxon>
        <taxon>Cyprinidae</taxon>
        <taxon>Cyprininae</taxon>
        <taxon>Sinocyclocheilus</taxon>
    </lineage>
</organism>
<dbReference type="GO" id="GO:0032259">
    <property type="term" value="P:methylation"/>
    <property type="evidence" value="ECO:0007669"/>
    <property type="project" value="UniProtKB-KW"/>
</dbReference>
<feature type="compositionally biased region" description="Basic residues" evidence="17">
    <location>
        <begin position="175"/>
        <end position="188"/>
    </location>
</feature>
<dbReference type="PANTHER" id="PTHR22884">
    <property type="entry name" value="SET DOMAIN PROTEINS"/>
    <property type="match status" value="1"/>
</dbReference>
<dbReference type="GO" id="GO:0140938">
    <property type="term" value="F:histone H3 methyltransferase activity"/>
    <property type="evidence" value="ECO:0007669"/>
    <property type="project" value="UniProtKB-ARBA"/>
</dbReference>
<feature type="compositionally biased region" description="Basic and acidic residues" evidence="17">
    <location>
        <begin position="1072"/>
        <end position="1084"/>
    </location>
</feature>
<dbReference type="Pfam" id="PF00856">
    <property type="entry name" value="SET"/>
    <property type="match status" value="1"/>
</dbReference>
<dbReference type="InterPro" id="IPR019787">
    <property type="entry name" value="Znf_PHD-finger"/>
</dbReference>
<dbReference type="SMART" id="SM00508">
    <property type="entry name" value="PostSET"/>
    <property type="match status" value="1"/>
</dbReference>
<feature type="domain" description="PWWP" evidence="20">
    <location>
        <begin position="595"/>
        <end position="657"/>
    </location>
</feature>
<evidence type="ECO:0000313" key="23">
    <source>
        <dbReference type="Ensembl" id="ENSSANP00000098078.1"/>
    </source>
</evidence>
<keyword evidence="8" id="KW-0479">Metal-binding</keyword>
<dbReference type="FunFam" id="2.170.270.10:FF:000002">
    <property type="entry name" value="Histone-lysine N-methyltransferase"/>
    <property type="match status" value="1"/>
</dbReference>
<dbReference type="PROSITE" id="PS50016">
    <property type="entry name" value="ZF_PHD_2"/>
    <property type="match status" value="2"/>
</dbReference>
<feature type="domain" description="PWWP" evidence="20">
    <location>
        <begin position="201"/>
        <end position="260"/>
    </location>
</feature>
<evidence type="ECO:0000256" key="5">
    <source>
        <dbReference type="ARBA" id="ARBA00022603"/>
    </source>
</evidence>
<feature type="domain" description="AWS" evidence="22">
    <location>
        <begin position="725"/>
        <end position="775"/>
    </location>
</feature>
<feature type="domain" description="PHD-type" evidence="18">
    <location>
        <begin position="546"/>
        <end position="590"/>
    </location>
</feature>
<dbReference type="SMART" id="SM00249">
    <property type="entry name" value="PHD"/>
    <property type="match status" value="5"/>
</dbReference>
<feature type="region of interest" description="Disordered" evidence="17">
    <location>
        <begin position="172"/>
        <end position="195"/>
    </location>
</feature>
<evidence type="ECO:0000259" key="18">
    <source>
        <dbReference type="PROSITE" id="PS50016"/>
    </source>
</evidence>
<evidence type="ECO:0000256" key="15">
    <source>
        <dbReference type="ARBA" id="ARBA00023242"/>
    </source>
</evidence>
<dbReference type="InterPro" id="IPR013083">
    <property type="entry name" value="Znf_RING/FYVE/PHD"/>
</dbReference>
<reference evidence="23" key="2">
    <citation type="submission" date="2025-09" db="UniProtKB">
        <authorList>
            <consortium name="Ensembl"/>
        </authorList>
    </citation>
    <scope>IDENTIFICATION</scope>
</reference>
<evidence type="ECO:0000256" key="16">
    <source>
        <dbReference type="PROSITE-ProRule" id="PRU00146"/>
    </source>
</evidence>
<dbReference type="Gene3D" id="2.30.30.140">
    <property type="match status" value="2"/>
</dbReference>
<dbReference type="InterPro" id="IPR055197">
    <property type="entry name" value="PHDvar_NSD"/>
</dbReference>
<evidence type="ECO:0000256" key="10">
    <source>
        <dbReference type="ARBA" id="ARBA00022771"/>
    </source>
</evidence>
<evidence type="ECO:0000259" key="21">
    <source>
        <dbReference type="PROSITE" id="PS50868"/>
    </source>
</evidence>
<evidence type="ECO:0000256" key="1">
    <source>
        <dbReference type="ARBA" id="ARBA00004123"/>
    </source>
</evidence>
<dbReference type="GO" id="GO:0005694">
    <property type="term" value="C:chromosome"/>
    <property type="evidence" value="ECO:0007669"/>
    <property type="project" value="UniProtKB-SubCell"/>
</dbReference>
<dbReference type="SUPFAM" id="SSF63748">
    <property type="entry name" value="Tudor/PWWP/MBT"/>
    <property type="match status" value="2"/>
</dbReference>
<sequence>MTDSKGTSLPAMPEPRSPTTMKQPSDSPGGRKGRGDGSTDPTMLMDKAATQMAATPQESVLQMIGSHGHNHTHERLKDLTSRLLNGDQDKIPKLCAATAAQPLLKGVEPVLQHASPPRKSSVSPELTFKITKCVVNLGGKTNRFGADYAEEGTEETNAPLRLSEGFLASPTAMRERRKKKGGLVRKRTPPNQTQPRVQFSVGDVIWAKVSGYPWWPCMITTDPEINMHFKSKGKKSRRRYFGNAPERGYVFEKSMVTFSGKHQYQSLSRSTKLPIDISGRKRAIPRKFREQWETGVSQATEALGLLIQERLAKFSFVYENGKAQFNPRMLQELQAQRNQGPQQDQDRESQELMSCIPDSPSDSTDESHHSKKTERTAGVKKESVCLVCEQTGEDLVMCEGQCCASYHLHCIGLDQSAEKVLCSACSSGVHVCFTCKKSEGEVRRCCVLHCGRFYHEACVRLSALSVFENRGFRCPLHTCLSCHYSGRGAGKATKGKMMRCLRCPVAYHVGDLCVAAGSEMITSSAIVCTNHFRPKKGYSHHSHVNVSWCFICSKGGRLLCCESCPAAFHPDCLNIAMPDGSWFCNDCRSGKKPKYRDVIWVKLGNYRWWPAEIRHPKNIPTNIQHLRHEIGEFPVFFFGSKDYFWTHQGRVFPYMEGDRGSKYQHTGIGKVFKNALLEAEARFKEIEIEREAKEAQENNKKPPPYKYIKVNKPCGRVQVYTADISEIPKCNCKPSDERPCSFESECLNRMLLYECHPQVCPAADRCQNQDFTKRLYPETKLIRTAGKGWGLVSLRDIKKGEFVNEYVGELIDEEECRARIKYAQENNITHFYMLTIDKDRIIDAGPKGNYSRFMNHSCQPNCETQKWMVNGDTRVGLFAVCDIPSGTELTFNYNLDCLGNEKTVCRCGAPNCSGFLGDRPKVSDSKHQKKKPKRRKSRNEGKKSEDVCFRCGDGGELVLCDKKGCTKAYHLSCLDRTKRPFGRWDCPWHHCDVCGKNSDAFCQLCPNSFCKVHQEGALRSHTLTGQLCCQEHEDSDICPQAETPVEHNTEEPSSTKPRKYRRRSTATTSSKEPLKKRSRKTAEV</sequence>
<keyword evidence="9" id="KW-0677">Repeat</keyword>
<dbReference type="Gene3D" id="2.170.270.10">
    <property type="entry name" value="SET domain"/>
    <property type="match status" value="1"/>
</dbReference>
<dbReference type="Pfam" id="PF23011">
    <property type="entry name" value="PHD-1st_NSD"/>
    <property type="match status" value="2"/>
</dbReference>
<dbReference type="SMART" id="SM00570">
    <property type="entry name" value="AWS"/>
    <property type="match status" value="1"/>
</dbReference>
<evidence type="ECO:0000259" key="19">
    <source>
        <dbReference type="PROSITE" id="PS50280"/>
    </source>
</evidence>
<evidence type="ECO:0000256" key="8">
    <source>
        <dbReference type="ARBA" id="ARBA00022723"/>
    </source>
</evidence>
<feature type="domain" description="SET" evidence="19">
    <location>
        <begin position="777"/>
        <end position="894"/>
    </location>
</feature>
<evidence type="ECO:0000256" key="7">
    <source>
        <dbReference type="ARBA" id="ARBA00022691"/>
    </source>
</evidence>
<evidence type="ECO:0000259" key="20">
    <source>
        <dbReference type="PROSITE" id="PS50812"/>
    </source>
</evidence>
<dbReference type="SMART" id="SM00293">
    <property type="entry name" value="PWWP"/>
    <property type="match status" value="2"/>
</dbReference>
<dbReference type="InterPro" id="IPR001965">
    <property type="entry name" value="Znf_PHD"/>
</dbReference>
<dbReference type="PROSITE" id="PS50812">
    <property type="entry name" value="PWWP"/>
    <property type="match status" value="2"/>
</dbReference>
<feature type="compositionally biased region" description="Basic and acidic residues" evidence="17">
    <location>
        <begin position="365"/>
        <end position="375"/>
    </location>
</feature>
<feature type="compositionally biased region" description="Basic residues" evidence="17">
    <location>
        <begin position="927"/>
        <end position="937"/>
    </location>
</feature>
<evidence type="ECO:0000256" key="17">
    <source>
        <dbReference type="SAM" id="MobiDB-lite"/>
    </source>
</evidence>
<dbReference type="InterPro" id="IPR055198">
    <property type="entry name" value="NSD_PHD"/>
</dbReference>
<dbReference type="AlphaFoldDB" id="A0A671SP83"/>
<dbReference type="InterPro" id="IPR019786">
    <property type="entry name" value="Zinc_finger_PHD-type_CS"/>
</dbReference>
<dbReference type="FunFam" id="2.30.30.140:FF:000004">
    <property type="entry name" value="Histone-lysine N-methyltransferase"/>
    <property type="match status" value="1"/>
</dbReference>
<evidence type="ECO:0000256" key="13">
    <source>
        <dbReference type="ARBA" id="ARBA00023015"/>
    </source>
</evidence>
<keyword evidence="5" id="KW-0489">Methyltransferase</keyword>
<keyword evidence="13" id="KW-0805">Transcription regulation</keyword>
<dbReference type="Pfam" id="PF17907">
    <property type="entry name" value="AWS"/>
    <property type="match status" value="1"/>
</dbReference>
<keyword evidence="3" id="KW-0158">Chromosome</keyword>
<feature type="region of interest" description="Disordered" evidence="17">
    <location>
        <begin position="1040"/>
        <end position="1084"/>
    </location>
</feature>
<keyword evidence="4" id="KW-0597">Phosphoprotein</keyword>
<dbReference type="InterPro" id="IPR001214">
    <property type="entry name" value="SET_dom"/>
</dbReference>
<gene>
    <name evidence="23" type="primary">nsd2</name>
</gene>
<dbReference type="InterPro" id="IPR003616">
    <property type="entry name" value="Post-SET_dom"/>
</dbReference>
<keyword evidence="10 16" id="KW-0863">Zinc-finger</keyword>
<evidence type="ECO:0000256" key="3">
    <source>
        <dbReference type="ARBA" id="ARBA00022454"/>
    </source>
</evidence>
<feature type="region of interest" description="Disordered" evidence="17">
    <location>
        <begin position="1"/>
        <end position="43"/>
    </location>
</feature>
<dbReference type="GO" id="GO:0005634">
    <property type="term" value="C:nucleus"/>
    <property type="evidence" value="ECO:0007669"/>
    <property type="project" value="UniProtKB-SubCell"/>
</dbReference>
<evidence type="ECO:0000256" key="6">
    <source>
        <dbReference type="ARBA" id="ARBA00022679"/>
    </source>
</evidence>
<feature type="domain" description="PHD-type" evidence="18">
    <location>
        <begin position="945"/>
        <end position="1008"/>
    </location>
</feature>
<dbReference type="PROSITE" id="PS50868">
    <property type="entry name" value="POST_SET"/>
    <property type="match status" value="1"/>
</dbReference>
<evidence type="ECO:0000256" key="2">
    <source>
        <dbReference type="ARBA" id="ARBA00004286"/>
    </source>
</evidence>
<keyword evidence="14" id="KW-0804">Transcription</keyword>
<comment type="subcellular location">
    <subcellularLocation>
        <location evidence="2">Chromosome</location>
    </subcellularLocation>
    <subcellularLocation>
        <location evidence="1">Nucleus</location>
    </subcellularLocation>
</comment>
<keyword evidence="6" id="KW-0808">Transferase</keyword>
<dbReference type="InterPro" id="IPR041306">
    <property type="entry name" value="C5HCH"/>
</dbReference>
<feature type="region of interest" description="Disordered" evidence="17">
    <location>
        <begin position="920"/>
        <end position="939"/>
    </location>
</feature>
<dbReference type="PROSITE" id="PS50280">
    <property type="entry name" value="SET"/>
    <property type="match status" value="1"/>
</dbReference>
<evidence type="ECO:0000256" key="14">
    <source>
        <dbReference type="ARBA" id="ARBA00023163"/>
    </source>
</evidence>
<evidence type="ECO:0000256" key="4">
    <source>
        <dbReference type="ARBA" id="ARBA00022553"/>
    </source>
</evidence>
<evidence type="ECO:0000256" key="9">
    <source>
        <dbReference type="ARBA" id="ARBA00022737"/>
    </source>
</evidence>
<dbReference type="PROSITE" id="PS51215">
    <property type="entry name" value="AWS"/>
    <property type="match status" value="1"/>
</dbReference>
<name>A0A671SP83_9TELE</name>
<dbReference type="InterPro" id="IPR011011">
    <property type="entry name" value="Znf_FYVE_PHD"/>
</dbReference>
<dbReference type="Pfam" id="PF00628">
    <property type="entry name" value="PHD"/>
    <property type="match status" value="1"/>
</dbReference>
<dbReference type="Pfam" id="PF23004">
    <property type="entry name" value="PHDvar_NSD"/>
    <property type="match status" value="1"/>
</dbReference>
<evidence type="ECO:0000256" key="11">
    <source>
        <dbReference type="ARBA" id="ARBA00022833"/>
    </source>
</evidence>
<feature type="compositionally biased region" description="Polar residues" evidence="17">
    <location>
        <begin position="17"/>
        <end position="26"/>
    </location>
</feature>
<dbReference type="FunFam" id="3.30.40.10:FF:000025">
    <property type="entry name" value="Histone-lysine N-methyltransferase"/>
    <property type="match status" value="1"/>
</dbReference>
<dbReference type="InterPro" id="IPR047437">
    <property type="entry name" value="SET_NSD2"/>
</dbReference>
<dbReference type="FunFam" id="3.30.40.10:FF:000350">
    <property type="entry name" value="Histone-lysine N-methyltransferase"/>
    <property type="match status" value="1"/>
</dbReference>